<dbReference type="PRINTS" id="PR00723">
    <property type="entry name" value="SUBTILISIN"/>
</dbReference>
<dbReference type="SUPFAM" id="SSF49373">
    <property type="entry name" value="Invasin/intimin cell-adhesion fragments"/>
    <property type="match status" value="1"/>
</dbReference>
<keyword evidence="4 5" id="KW-0720">Serine protease</keyword>
<feature type="active site" description="Charge relay system" evidence="5">
    <location>
        <position position="193"/>
    </location>
</feature>
<dbReference type="InterPro" id="IPR050131">
    <property type="entry name" value="Peptidase_S8_subtilisin-like"/>
</dbReference>
<dbReference type="Pfam" id="PF00082">
    <property type="entry name" value="Peptidase_S8"/>
    <property type="match status" value="1"/>
</dbReference>
<feature type="domain" description="BIG2" evidence="7">
    <location>
        <begin position="403"/>
        <end position="480"/>
    </location>
</feature>
<evidence type="ECO:0000313" key="9">
    <source>
        <dbReference type="Proteomes" id="UP000596929"/>
    </source>
</evidence>
<feature type="active site" description="Charge relay system" evidence="5">
    <location>
        <position position="157"/>
    </location>
</feature>
<keyword evidence="6" id="KW-1133">Transmembrane helix</keyword>
<dbReference type="Gene3D" id="3.40.50.200">
    <property type="entry name" value="Peptidase S8/S53 domain"/>
    <property type="match status" value="1"/>
</dbReference>
<feature type="transmembrane region" description="Helical" evidence="6">
    <location>
        <begin position="611"/>
        <end position="629"/>
    </location>
</feature>
<organism evidence="8 9">
    <name type="scientific">Clostridium hominis</name>
    <dbReference type="NCBI Taxonomy" id="2763036"/>
    <lineage>
        <taxon>Bacteria</taxon>
        <taxon>Bacillati</taxon>
        <taxon>Bacillota</taxon>
        <taxon>Clostridia</taxon>
        <taxon>Eubacteriales</taxon>
        <taxon>Clostridiaceae</taxon>
        <taxon>Clostridium</taxon>
    </lineage>
</organism>
<dbReference type="Gene3D" id="2.60.40.1080">
    <property type="match status" value="1"/>
</dbReference>
<reference evidence="8 9" key="1">
    <citation type="submission" date="2020-08" db="EMBL/GenBank/DDBJ databases">
        <title>Genome public.</title>
        <authorList>
            <person name="Liu C."/>
            <person name="Sun Q."/>
        </authorList>
    </citation>
    <scope>NUCLEOTIDE SEQUENCE [LARGE SCALE GENOMIC DNA]</scope>
    <source>
        <strain evidence="8 9">NSJ-6</strain>
    </source>
</reference>
<gene>
    <name evidence="8" type="ORF">H8S20_12245</name>
</gene>
<dbReference type="SMART" id="SM00635">
    <property type="entry name" value="BID_2"/>
    <property type="match status" value="1"/>
</dbReference>
<evidence type="ECO:0000256" key="5">
    <source>
        <dbReference type="PROSITE-ProRule" id="PRU01240"/>
    </source>
</evidence>
<evidence type="ECO:0000256" key="2">
    <source>
        <dbReference type="ARBA" id="ARBA00022670"/>
    </source>
</evidence>
<dbReference type="InterPro" id="IPR000209">
    <property type="entry name" value="Peptidase_S8/S53_dom"/>
</dbReference>
<keyword evidence="9" id="KW-1185">Reference proteome</keyword>
<accession>A0ABR7DE38</accession>
<name>A0ABR7DE38_9CLOT</name>
<evidence type="ECO:0000256" key="6">
    <source>
        <dbReference type="SAM" id="Phobius"/>
    </source>
</evidence>
<dbReference type="InterPro" id="IPR036852">
    <property type="entry name" value="Peptidase_S8/S53_dom_sf"/>
</dbReference>
<dbReference type="PROSITE" id="PS00136">
    <property type="entry name" value="SUBTILASE_ASP"/>
    <property type="match status" value="1"/>
</dbReference>
<dbReference type="PANTHER" id="PTHR43806:SF11">
    <property type="entry name" value="CEREVISIN-RELATED"/>
    <property type="match status" value="1"/>
</dbReference>
<dbReference type="InterPro" id="IPR015500">
    <property type="entry name" value="Peptidase_S8_subtilisin-rel"/>
</dbReference>
<keyword evidence="6" id="KW-0472">Membrane</keyword>
<dbReference type="InterPro" id="IPR003343">
    <property type="entry name" value="Big_2"/>
</dbReference>
<sequence>MTRWTRGGIFLLSIMFIFMLFPTINVKAIESESHHNHIYSYDDFKSKSLIVKTDELINFNDYGVIDSSYIDDEIVTLHFDSIDKAIDCYEQLKDKEYIEFVEPDMYIDISEDNIIEGREEENNTYNSWGIEYLAIDKYSKYIKEENKENIITIAVIDSGIDYNHPIFKDKLLTTGYDFVNNDDDPYDDDFQGHGTHVAGIIADATRNISNIKIMPLKALNYIGRGTISSVGNSIKYAIDSGVDIINLSLGFITGVHSKLIEEMIVEAVDAGVTVVNAAGNYNANTINSCPSHIDKAIIVSSIDNNNNKAYTSNYGPNIDVAAPGVGIYSAAPGGSYVYKNGTSMAAPHISVIAAMLKLNNPDLKPVEIENFIKEYSIDIGEKGVDWFFGSGVPNMALALPKVSLENILIDKDEITLEIGEKYKLNLVYYPKDYINDSEVLWESSNNEVAIVDNGEVMAVKEGESIITATILDKTASCKVIVKNNEVNLYAEDETLKLDSSTEENLKDNRDINENITEKEISEEKKEKSIELLYLDNSYKSEKIEEVDIYNKNNINDEENYKNDLDIINEDNDEVVIAYEKDIEENIIEDEQSNTIASESVENAGKNDNNKFIFIGLFLVVIIFIANKFYKRLKR</sequence>
<evidence type="ECO:0000313" key="8">
    <source>
        <dbReference type="EMBL" id="MBC5629661.1"/>
    </source>
</evidence>
<dbReference type="Proteomes" id="UP000596929">
    <property type="component" value="Unassembled WGS sequence"/>
</dbReference>
<protein>
    <submittedName>
        <fullName evidence="8">S8 family serine peptidase</fullName>
    </submittedName>
</protein>
<dbReference type="SUPFAM" id="SSF52743">
    <property type="entry name" value="Subtilisin-like"/>
    <property type="match status" value="1"/>
</dbReference>
<dbReference type="EMBL" id="JACOOO010000025">
    <property type="protein sequence ID" value="MBC5629661.1"/>
    <property type="molecule type" value="Genomic_DNA"/>
</dbReference>
<dbReference type="PROSITE" id="PS51892">
    <property type="entry name" value="SUBTILASE"/>
    <property type="match status" value="1"/>
</dbReference>
<evidence type="ECO:0000259" key="7">
    <source>
        <dbReference type="SMART" id="SM00635"/>
    </source>
</evidence>
<dbReference type="InterPro" id="IPR023827">
    <property type="entry name" value="Peptidase_S8_Asp-AS"/>
</dbReference>
<feature type="transmembrane region" description="Helical" evidence="6">
    <location>
        <begin position="7"/>
        <end position="24"/>
    </location>
</feature>
<keyword evidence="2 5" id="KW-0645">Protease</keyword>
<evidence type="ECO:0000256" key="4">
    <source>
        <dbReference type="ARBA" id="ARBA00022825"/>
    </source>
</evidence>
<evidence type="ECO:0000256" key="1">
    <source>
        <dbReference type="ARBA" id="ARBA00011073"/>
    </source>
</evidence>
<dbReference type="InterPro" id="IPR008964">
    <property type="entry name" value="Invasin/intimin_cell_adhesion"/>
</dbReference>
<feature type="active site" description="Charge relay system" evidence="5">
    <location>
        <position position="343"/>
    </location>
</feature>
<keyword evidence="6" id="KW-0812">Transmembrane</keyword>
<dbReference type="PANTHER" id="PTHR43806">
    <property type="entry name" value="PEPTIDASE S8"/>
    <property type="match status" value="1"/>
</dbReference>
<dbReference type="RefSeq" id="WP_186860307.1">
    <property type="nucleotide sequence ID" value="NZ_JACOOO010000025.1"/>
</dbReference>
<comment type="caution">
    <text evidence="8">The sequence shown here is derived from an EMBL/GenBank/DDBJ whole genome shotgun (WGS) entry which is preliminary data.</text>
</comment>
<keyword evidence="3 5" id="KW-0378">Hydrolase</keyword>
<comment type="similarity">
    <text evidence="1 5">Belongs to the peptidase S8 family.</text>
</comment>
<dbReference type="Pfam" id="PF02368">
    <property type="entry name" value="Big_2"/>
    <property type="match status" value="1"/>
</dbReference>
<proteinExistence type="inferred from homology"/>
<evidence type="ECO:0000256" key="3">
    <source>
        <dbReference type="ARBA" id="ARBA00022801"/>
    </source>
</evidence>